<evidence type="ECO:0000313" key="2">
    <source>
        <dbReference type="EnsemblMetazoa" id="PPA44627.1"/>
    </source>
</evidence>
<reference evidence="2" key="2">
    <citation type="submission" date="2022-06" db="UniProtKB">
        <authorList>
            <consortium name="EnsemblMetazoa"/>
        </authorList>
    </citation>
    <scope>IDENTIFICATION</scope>
    <source>
        <strain evidence="2">PS312</strain>
    </source>
</reference>
<sequence>MRTVVNGVRNEERRNKDWNNTYISKRKDEEREISHSENKERVKEGGREEERRKQGGGGERGGEIEMGKRSVQMERWRREEEFTRMEIEKKRENKE</sequence>
<evidence type="ECO:0000313" key="3">
    <source>
        <dbReference type="Proteomes" id="UP000005239"/>
    </source>
</evidence>
<reference evidence="3" key="1">
    <citation type="journal article" date="2008" name="Nat. Genet.">
        <title>The Pristionchus pacificus genome provides a unique perspective on nematode lifestyle and parasitism.</title>
        <authorList>
            <person name="Dieterich C."/>
            <person name="Clifton S.W."/>
            <person name="Schuster L.N."/>
            <person name="Chinwalla A."/>
            <person name="Delehaunty K."/>
            <person name="Dinkelacker I."/>
            <person name="Fulton L."/>
            <person name="Fulton R."/>
            <person name="Godfrey J."/>
            <person name="Minx P."/>
            <person name="Mitreva M."/>
            <person name="Roeseler W."/>
            <person name="Tian H."/>
            <person name="Witte H."/>
            <person name="Yang S.P."/>
            <person name="Wilson R.K."/>
            <person name="Sommer R.J."/>
        </authorList>
    </citation>
    <scope>NUCLEOTIDE SEQUENCE [LARGE SCALE GENOMIC DNA]</scope>
    <source>
        <strain evidence="3">PS312</strain>
    </source>
</reference>
<protein>
    <submittedName>
        <fullName evidence="2">Uncharacterized protein</fullName>
    </submittedName>
</protein>
<evidence type="ECO:0000256" key="1">
    <source>
        <dbReference type="SAM" id="MobiDB-lite"/>
    </source>
</evidence>
<accession>A0A2A6CSQ5</accession>
<name>A0A2A6CSQ5_PRIPA</name>
<accession>A0A8R1Z2R3</accession>
<feature type="region of interest" description="Disordered" evidence="1">
    <location>
        <begin position="27"/>
        <end position="71"/>
    </location>
</feature>
<dbReference type="Proteomes" id="UP000005239">
    <property type="component" value="Unassembled WGS sequence"/>
</dbReference>
<feature type="compositionally biased region" description="Basic and acidic residues" evidence="1">
    <location>
        <begin position="27"/>
        <end position="53"/>
    </location>
</feature>
<organism evidence="2 3">
    <name type="scientific">Pristionchus pacificus</name>
    <name type="common">Parasitic nematode worm</name>
    <dbReference type="NCBI Taxonomy" id="54126"/>
    <lineage>
        <taxon>Eukaryota</taxon>
        <taxon>Metazoa</taxon>
        <taxon>Ecdysozoa</taxon>
        <taxon>Nematoda</taxon>
        <taxon>Chromadorea</taxon>
        <taxon>Rhabditida</taxon>
        <taxon>Rhabditina</taxon>
        <taxon>Diplogasteromorpha</taxon>
        <taxon>Diplogasteroidea</taxon>
        <taxon>Neodiplogasteridae</taxon>
        <taxon>Pristionchus</taxon>
    </lineage>
</organism>
<dbReference type="EnsemblMetazoa" id="PPA44627.1">
    <property type="protein sequence ID" value="PPA44627.1"/>
    <property type="gene ID" value="WBGene00282996"/>
</dbReference>
<proteinExistence type="predicted"/>
<dbReference type="AlphaFoldDB" id="A0A2A6CSQ5"/>
<feature type="compositionally biased region" description="Basic and acidic residues" evidence="1">
    <location>
        <begin position="60"/>
        <end position="71"/>
    </location>
</feature>
<gene>
    <name evidence="2" type="primary">WBGene00282996</name>
</gene>
<keyword evidence="3" id="KW-1185">Reference proteome</keyword>